<feature type="non-terminal residue" evidence="2">
    <location>
        <position position="95"/>
    </location>
</feature>
<name>A0A0L0EM48_9EUKA</name>
<proteinExistence type="predicted"/>
<evidence type="ECO:0000313" key="2">
    <source>
        <dbReference type="EMBL" id="KNC64998.1"/>
    </source>
</evidence>
<accession>A0A0L0EM48</accession>
<sequence length="95" mass="10859">VIAAVCERVQARQLAPRVHEDNPCVLAKLLRRMTSLPQKKPHRSTRTNTTTDMDKEKHISADTHTDTHTYTHTGAYEDTLVMRAVEELHDRDNAL</sequence>
<protein>
    <submittedName>
        <fullName evidence="2">Uncharacterized protein</fullName>
    </submittedName>
</protein>
<keyword evidence="3" id="KW-1185">Reference proteome</keyword>
<dbReference type="AlphaFoldDB" id="A0A0L0EM48"/>
<dbReference type="GeneID" id="25918800"/>
<feature type="region of interest" description="Disordered" evidence="1">
    <location>
        <begin position="35"/>
        <end position="70"/>
    </location>
</feature>
<reference evidence="2 3" key="1">
    <citation type="submission" date="2011-02" db="EMBL/GenBank/DDBJ databases">
        <title>The Genome Sequence of Sphaeroforma arctica JP610.</title>
        <authorList>
            <consortium name="The Broad Institute Genome Sequencing Platform"/>
            <person name="Russ C."/>
            <person name="Cuomo C."/>
            <person name="Young S.K."/>
            <person name="Zeng Q."/>
            <person name="Gargeya S."/>
            <person name="Alvarado L."/>
            <person name="Berlin A."/>
            <person name="Chapman S.B."/>
            <person name="Chen Z."/>
            <person name="Freedman E."/>
            <person name="Gellesch M."/>
            <person name="Goldberg J."/>
            <person name="Griggs A."/>
            <person name="Gujja S."/>
            <person name="Heilman E."/>
            <person name="Heiman D."/>
            <person name="Howarth C."/>
            <person name="Mehta T."/>
            <person name="Neiman D."/>
            <person name="Pearson M."/>
            <person name="Roberts A."/>
            <person name="Saif S."/>
            <person name="Shea T."/>
            <person name="Shenoy N."/>
            <person name="Sisk P."/>
            <person name="Stolte C."/>
            <person name="Sykes S."/>
            <person name="White J."/>
            <person name="Yandava C."/>
            <person name="Burger G."/>
            <person name="Gray M.W."/>
            <person name="Holland P.W.H."/>
            <person name="King N."/>
            <person name="Lang F.B.F."/>
            <person name="Roger A.J."/>
            <person name="Ruiz-Trillo I."/>
            <person name="Haas B."/>
            <person name="Nusbaum C."/>
            <person name="Birren B."/>
        </authorList>
    </citation>
    <scope>NUCLEOTIDE SEQUENCE [LARGE SCALE GENOMIC DNA]</scope>
    <source>
        <strain evidence="2 3">JP610</strain>
    </source>
</reference>
<organism evidence="2 3">
    <name type="scientific">Sphaeroforma arctica JP610</name>
    <dbReference type="NCBI Taxonomy" id="667725"/>
    <lineage>
        <taxon>Eukaryota</taxon>
        <taxon>Ichthyosporea</taxon>
        <taxon>Ichthyophonida</taxon>
        <taxon>Sphaeroforma</taxon>
    </lineage>
</organism>
<gene>
    <name evidence="2" type="ORF">SARC_18296</name>
</gene>
<dbReference type="RefSeq" id="XP_014143099.1">
    <property type="nucleotide sequence ID" value="XM_014287624.1"/>
</dbReference>
<feature type="non-terminal residue" evidence="2">
    <location>
        <position position="1"/>
    </location>
</feature>
<evidence type="ECO:0000313" key="3">
    <source>
        <dbReference type="Proteomes" id="UP000054560"/>
    </source>
</evidence>
<dbReference type="EMBL" id="KQ257002">
    <property type="protein sequence ID" value="KNC64998.1"/>
    <property type="molecule type" value="Genomic_DNA"/>
</dbReference>
<feature type="compositionally biased region" description="Basic and acidic residues" evidence="1">
    <location>
        <begin position="52"/>
        <end position="69"/>
    </location>
</feature>
<dbReference type="Proteomes" id="UP000054560">
    <property type="component" value="Unassembled WGS sequence"/>
</dbReference>
<evidence type="ECO:0000256" key="1">
    <source>
        <dbReference type="SAM" id="MobiDB-lite"/>
    </source>
</evidence>